<proteinExistence type="predicted"/>
<sequence length="45" mass="5175">MDQNSGLVLKRERSHSLFSFDHLGKYSSIPSLLYSNITNKKHHST</sequence>
<reference evidence="1" key="1">
    <citation type="submission" date="2016-02" db="EMBL/GenBank/DDBJ databases">
        <title>WGS assembly of Manihot esculenta.</title>
        <authorList>
            <person name="Bredeson J.V."/>
            <person name="Prochnik S.E."/>
            <person name="Lyons J.B."/>
            <person name="Schmutz J."/>
            <person name="Grimwood J."/>
            <person name="Vrebalov J."/>
            <person name="Bart R.S."/>
            <person name="Amuge T."/>
            <person name="Ferguson M.E."/>
            <person name="Green R."/>
            <person name="Putnam N."/>
            <person name="Stites J."/>
            <person name="Rounsley S."/>
            <person name="Rokhsar D.S."/>
        </authorList>
    </citation>
    <scope>NUCLEOTIDE SEQUENCE [LARGE SCALE GENOMIC DNA]</scope>
    <source>
        <tissue evidence="1">Leaf</tissue>
    </source>
</reference>
<dbReference type="AlphaFoldDB" id="A0A2C9UI03"/>
<gene>
    <name evidence="1" type="ORF">MANES_15G174400</name>
</gene>
<evidence type="ECO:0000313" key="1">
    <source>
        <dbReference type="EMBL" id="OAY29820.1"/>
    </source>
</evidence>
<name>A0A2C9UI03_MANES</name>
<organism evidence="1">
    <name type="scientific">Manihot esculenta</name>
    <name type="common">Cassava</name>
    <name type="synonym">Jatropha manihot</name>
    <dbReference type="NCBI Taxonomy" id="3983"/>
    <lineage>
        <taxon>Eukaryota</taxon>
        <taxon>Viridiplantae</taxon>
        <taxon>Streptophyta</taxon>
        <taxon>Embryophyta</taxon>
        <taxon>Tracheophyta</taxon>
        <taxon>Spermatophyta</taxon>
        <taxon>Magnoliopsida</taxon>
        <taxon>eudicotyledons</taxon>
        <taxon>Gunneridae</taxon>
        <taxon>Pentapetalae</taxon>
        <taxon>rosids</taxon>
        <taxon>fabids</taxon>
        <taxon>Malpighiales</taxon>
        <taxon>Euphorbiaceae</taxon>
        <taxon>Crotonoideae</taxon>
        <taxon>Manihoteae</taxon>
        <taxon>Manihot</taxon>
    </lineage>
</organism>
<dbReference type="EMBL" id="CM004401">
    <property type="protein sequence ID" value="OAY29820.1"/>
    <property type="molecule type" value="Genomic_DNA"/>
</dbReference>
<protein>
    <submittedName>
        <fullName evidence="1">Uncharacterized protein</fullName>
    </submittedName>
</protein>
<accession>A0A2C9UI03</accession>